<dbReference type="EMBL" id="BKAM01000007">
    <property type="protein sequence ID" value="GEP71995.1"/>
    <property type="molecule type" value="Genomic_DNA"/>
</dbReference>
<dbReference type="PANTHER" id="PTHR39196:SF1">
    <property type="entry name" value="PRIMOSOME, DNAD SUBUNIT"/>
    <property type="match status" value="1"/>
</dbReference>
<dbReference type="RefSeq" id="WP_056981679.1">
    <property type="nucleotide sequence ID" value="NZ_BKAM01000007.1"/>
</dbReference>
<reference evidence="3 4" key="1">
    <citation type="submission" date="2019-07" db="EMBL/GenBank/DDBJ databases">
        <title>Whole genome shotgun sequence of Lactobacillus rapi NBRC 109618.</title>
        <authorList>
            <person name="Hosoyama A."/>
            <person name="Uohara A."/>
            <person name="Ohji S."/>
            <person name="Ichikawa N."/>
        </authorList>
    </citation>
    <scope>NUCLEOTIDE SEQUENCE [LARGE SCALE GENOMIC DNA]</scope>
    <source>
        <strain evidence="3 4">NBRC 109618</strain>
    </source>
</reference>
<evidence type="ECO:0000256" key="1">
    <source>
        <dbReference type="SAM" id="MobiDB-lite"/>
    </source>
</evidence>
<dbReference type="PANTHER" id="PTHR39196">
    <property type="entry name" value="PRIMOSOME, DNAD SUBUNIT"/>
    <property type="match status" value="1"/>
</dbReference>
<feature type="region of interest" description="Disordered" evidence="1">
    <location>
        <begin position="249"/>
        <end position="292"/>
    </location>
</feature>
<feature type="compositionally biased region" description="Basic and acidic residues" evidence="1">
    <location>
        <begin position="154"/>
        <end position="170"/>
    </location>
</feature>
<dbReference type="STRING" id="1423795.FD12_GL001576"/>
<evidence type="ECO:0000313" key="3">
    <source>
        <dbReference type="EMBL" id="GEP71995.1"/>
    </source>
</evidence>
<dbReference type="OrthoDB" id="1047417at2"/>
<dbReference type="InterPro" id="IPR025400">
    <property type="entry name" value="Lin1244/Lin1753-like_N"/>
</dbReference>
<sequence>MARPIKEGLDYFPLDTDIIHDIKIRKIMRSNGPQSIAVLLDLLGNIYGDHGYYMKWDDDVRFLVADDVGISEAAVDELVNKAIHVDFFDETLFKKYSILTSKGIQKRYQKASKRKSGFCIQKPYNLLVNVYNNPPQGEVNDDNNSHTSEVSDAESTRKESKEKESKENNIKDSVRKEFTLEVWPKFPKKQKFESAFEAYVDGLNSGATKDQIIDGIERYKKYLHVKHKEDGYTANPDTWLENKRWMDEYDMKPEQPGPKGQKVNQKETLPDWANDDQPKPPSQQGLTPEQQAQLDKQLAALKRTEEASS</sequence>
<evidence type="ECO:0000313" key="4">
    <source>
        <dbReference type="Proteomes" id="UP000321569"/>
    </source>
</evidence>
<evidence type="ECO:0000259" key="2">
    <source>
        <dbReference type="Pfam" id="PF14297"/>
    </source>
</evidence>
<name>A0A512PLC2_9LACO</name>
<feature type="region of interest" description="Disordered" evidence="1">
    <location>
        <begin position="131"/>
        <end position="170"/>
    </location>
</feature>
<organism evidence="3 4">
    <name type="scientific">Lentilactobacillus rapi</name>
    <dbReference type="NCBI Taxonomy" id="481723"/>
    <lineage>
        <taxon>Bacteria</taxon>
        <taxon>Bacillati</taxon>
        <taxon>Bacillota</taxon>
        <taxon>Bacilli</taxon>
        <taxon>Lactobacillales</taxon>
        <taxon>Lactobacillaceae</taxon>
        <taxon>Lentilactobacillus</taxon>
    </lineage>
</organism>
<dbReference type="AlphaFoldDB" id="A0A512PLC2"/>
<comment type="caution">
    <text evidence="3">The sequence shown here is derived from an EMBL/GenBank/DDBJ whole genome shotgun (WGS) entry which is preliminary data.</text>
</comment>
<accession>A0A512PLC2</accession>
<dbReference type="Proteomes" id="UP000321569">
    <property type="component" value="Unassembled WGS sequence"/>
</dbReference>
<proteinExistence type="predicted"/>
<feature type="domain" description="Lin1244/Lin1753-like N-terminal" evidence="2">
    <location>
        <begin position="11"/>
        <end position="104"/>
    </location>
</feature>
<dbReference type="Pfam" id="PF14297">
    <property type="entry name" value="Lin1244_N"/>
    <property type="match status" value="1"/>
</dbReference>
<protein>
    <recommendedName>
        <fullName evidence="2">Lin1244/Lin1753-like N-terminal domain-containing protein</fullName>
    </recommendedName>
</protein>
<gene>
    <name evidence="3" type="ORF">LRA02_08630</name>
</gene>